<accession>A0AAE3GKB1</accession>
<sequence>MDGSPQPETYLPGADEERLAEVHAFLKAHEGAERGRPAAACFLSGPTPDDRVELPPELFRALRQVAQALQEGLAVSVTPVAQTVTTQQAADLLGVSRPTLIRLLDDNEIPFERVGSHRRIVLRDVLAYRARRRAEQYAALAATAVDEDEDLDTVLRRLRTARREVAKRRRGENPH</sequence>
<dbReference type="InterPro" id="IPR041657">
    <property type="entry name" value="HTH_17"/>
</dbReference>
<dbReference type="InterPro" id="IPR010093">
    <property type="entry name" value="SinI_DNA-bd"/>
</dbReference>
<reference evidence="2" key="1">
    <citation type="submission" date="2022-06" db="EMBL/GenBank/DDBJ databases">
        <title>Genomic Encyclopedia of Archaeal and Bacterial Type Strains, Phase II (KMG-II): from individual species to whole genera.</title>
        <authorList>
            <person name="Goeker M."/>
        </authorList>
    </citation>
    <scope>NUCLEOTIDE SEQUENCE</scope>
    <source>
        <strain evidence="2">DSM 43935</strain>
    </source>
</reference>
<dbReference type="InterPro" id="IPR036388">
    <property type="entry name" value="WH-like_DNA-bd_sf"/>
</dbReference>
<dbReference type="NCBIfam" id="TIGR01764">
    <property type="entry name" value="excise"/>
    <property type="match status" value="1"/>
</dbReference>
<name>A0AAE3GKB1_9PSEU</name>
<evidence type="ECO:0000313" key="2">
    <source>
        <dbReference type="EMBL" id="MCP2169832.1"/>
    </source>
</evidence>
<dbReference type="EMBL" id="JAMTCK010000021">
    <property type="protein sequence ID" value="MCP2169832.1"/>
    <property type="molecule type" value="Genomic_DNA"/>
</dbReference>
<evidence type="ECO:0000313" key="3">
    <source>
        <dbReference type="Proteomes" id="UP001206128"/>
    </source>
</evidence>
<dbReference type="RefSeq" id="WP_253779205.1">
    <property type="nucleotide sequence ID" value="NZ_JAMTCK010000021.1"/>
</dbReference>
<dbReference type="Proteomes" id="UP001206128">
    <property type="component" value="Unassembled WGS sequence"/>
</dbReference>
<comment type="caution">
    <text evidence="2">The sequence shown here is derived from an EMBL/GenBank/DDBJ whole genome shotgun (WGS) entry which is preliminary data.</text>
</comment>
<feature type="domain" description="Helix-turn-helix" evidence="1">
    <location>
        <begin position="84"/>
        <end position="133"/>
    </location>
</feature>
<gene>
    <name evidence="2" type="ORF">LX83_006718</name>
</gene>
<dbReference type="InterPro" id="IPR009061">
    <property type="entry name" value="DNA-bd_dom_put_sf"/>
</dbReference>
<dbReference type="SUPFAM" id="SSF46955">
    <property type="entry name" value="Putative DNA-binding domain"/>
    <property type="match status" value="1"/>
</dbReference>
<organism evidence="2 3">
    <name type="scientific">Goodfellowiella coeruleoviolacea</name>
    <dbReference type="NCBI Taxonomy" id="334858"/>
    <lineage>
        <taxon>Bacteria</taxon>
        <taxon>Bacillati</taxon>
        <taxon>Actinomycetota</taxon>
        <taxon>Actinomycetes</taxon>
        <taxon>Pseudonocardiales</taxon>
        <taxon>Pseudonocardiaceae</taxon>
        <taxon>Goodfellowiella</taxon>
    </lineage>
</organism>
<dbReference type="AlphaFoldDB" id="A0AAE3GKB1"/>
<dbReference type="Pfam" id="PF12728">
    <property type="entry name" value="HTH_17"/>
    <property type="match status" value="1"/>
</dbReference>
<protein>
    <submittedName>
        <fullName evidence="2">DNA binding domain-containing protein, excisionase family</fullName>
    </submittedName>
</protein>
<dbReference type="GO" id="GO:0003677">
    <property type="term" value="F:DNA binding"/>
    <property type="evidence" value="ECO:0007669"/>
    <property type="project" value="InterPro"/>
</dbReference>
<proteinExistence type="predicted"/>
<evidence type="ECO:0000259" key="1">
    <source>
        <dbReference type="Pfam" id="PF12728"/>
    </source>
</evidence>
<keyword evidence="3" id="KW-1185">Reference proteome</keyword>
<dbReference type="Gene3D" id="1.10.10.10">
    <property type="entry name" value="Winged helix-like DNA-binding domain superfamily/Winged helix DNA-binding domain"/>
    <property type="match status" value="1"/>
</dbReference>